<organism evidence="2 3">
    <name type="scientific">Jiangella asiatica</name>
    <dbReference type="NCBI Taxonomy" id="2530372"/>
    <lineage>
        <taxon>Bacteria</taxon>
        <taxon>Bacillati</taxon>
        <taxon>Actinomycetota</taxon>
        <taxon>Actinomycetes</taxon>
        <taxon>Jiangellales</taxon>
        <taxon>Jiangellaceae</taxon>
        <taxon>Jiangella</taxon>
    </lineage>
</organism>
<protein>
    <submittedName>
        <fullName evidence="2">Uncharacterized protein</fullName>
    </submittedName>
</protein>
<dbReference type="RefSeq" id="WP_131898287.1">
    <property type="nucleotide sequence ID" value="NZ_SMKZ01000034.1"/>
</dbReference>
<keyword evidence="3" id="KW-1185">Reference proteome</keyword>
<feature type="region of interest" description="Disordered" evidence="1">
    <location>
        <begin position="191"/>
        <end position="211"/>
    </location>
</feature>
<dbReference type="EMBL" id="SMKZ01000034">
    <property type="protein sequence ID" value="TDE02840.1"/>
    <property type="molecule type" value="Genomic_DNA"/>
</dbReference>
<reference evidence="2 3" key="1">
    <citation type="submission" date="2019-03" db="EMBL/GenBank/DDBJ databases">
        <title>Draft genome sequences of novel Actinobacteria.</title>
        <authorList>
            <person name="Sahin N."/>
            <person name="Ay H."/>
            <person name="Saygin H."/>
        </authorList>
    </citation>
    <scope>NUCLEOTIDE SEQUENCE [LARGE SCALE GENOMIC DNA]</scope>
    <source>
        <strain evidence="2 3">5K138</strain>
    </source>
</reference>
<evidence type="ECO:0000313" key="3">
    <source>
        <dbReference type="Proteomes" id="UP000294739"/>
    </source>
</evidence>
<comment type="caution">
    <text evidence="2">The sequence shown here is derived from an EMBL/GenBank/DDBJ whole genome shotgun (WGS) entry which is preliminary data.</text>
</comment>
<dbReference type="Proteomes" id="UP000294739">
    <property type="component" value="Unassembled WGS sequence"/>
</dbReference>
<proteinExistence type="predicted"/>
<gene>
    <name evidence="2" type="ORF">E1269_21350</name>
</gene>
<name>A0A4R5CTU4_9ACTN</name>
<dbReference type="OrthoDB" id="4955419at2"/>
<evidence type="ECO:0000313" key="2">
    <source>
        <dbReference type="EMBL" id="TDE02840.1"/>
    </source>
</evidence>
<accession>A0A4R5CTU4</accession>
<sequence length="395" mass="39980">MGGAIYWRDENGRVWQAGVDHPLPVTDPGAVQAADMSADPPLTWDAGTTTMGITTDAPGGVPTLDGSGKISVSELPPLQHDVGQAATEAAMLALAVQAPAMCIRTDFTPPHVFMLSGDPATDIGNWHDVGAFAAASADPSADVGLTATNGTAATYMRSDGAPALNQGITPVWTGKHEFQAGVQFNDVSSDATPTVGLSSGNPQLELSKSDAPTDSKRWNFIAADTSFTLRTLDDAGVGAGNVIEIARTSNTPTGATVYVPVHMSEQKIVNVGSPSDPKDAATKAYVDSAVAGVGGGHLTVATQTGATVTLAADSPTVQLIDTTGNVNDTAVTLPAAPPAGKVFTIKQVAGTLGVTIDGAGANIDGTPNVGIESPLGLRTVVFDGTNWQIIGTSGA</sequence>
<dbReference type="AlphaFoldDB" id="A0A4R5CTU4"/>
<evidence type="ECO:0000256" key="1">
    <source>
        <dbReference type="SAM" id="MobiDB-lite"/>
    </source>
</evidence>
<dbReference type="InParanoid" id="A0A4R5CTU4"/>
<feature type="compositionally biased region" description="Polar residues" evidence="1">
    <location>
        <begin position="191"/>
        <end position="206"/>
    </location>
</feature>